<dbReference type="InterPro" id="IPR043886">
    <property type="entry name" value="DUF5846"/>
</dbReference>
<dbReference type="Pfam" id="PF19164">
    <property type="entry name" value="DUF5846"/>
    <property type="match status" value="1"/>
</dbReference>
<proteinExistence type="predicted"/>
<dbReference type="EMBL" id="JN886001">
    <property type="protein sequence ID" value="AEX63350.1"/>
    <property type="molecule type" value="Genomic_DNA"/>
</dbReference>
<name>H2EG27_9VIRU</name>
<gene>
    <name evidence="1" type="ORF">mv_L1148</name>
</gene>
<sequence length="241" mass="28133">MMNDSAYKKYLKYKKKYLSLKKSINQMSEKIVFNYYFIHMTSLDNLINILQDGIIYPNKHLPKKNRILSGSEQDFVYANMFIDDYDIYKTSHGPALLLHPKILYKNGFYFNETWVGAVINNHKYTAADGHTSRDENDNIKVISKNSLHIKPTDTPVQINHKLNKIKQFLINPTLPKVFAGITTHEVLFDHPIKLDNNLLAVVGLDQKYMEKIKIIISDKAYNDVIFWNEPTFPKLDDINFK</sequence>
<accession>H2EG27</accession>
<reference evidence="1" key="1">
    <citation type="submission" date="2011-10" db="EMBL/GenBank/DDBJ databases">
        <title>Provirophages and transpovirons: unique mobilome of giant viruses.</title>
        <authorList>
            <person name="Desnues C."/>
            <person name="LaScola B."/>
            <person name="Yutin N."/>
            <person name="Fournous G."/>
            <person name="Koonin E."/>
            <person name="Raoult D."/>
        </authorList>
    </citation>
    <scope>NUCLEOTIDE SEQUENCE</scope>
    <source>
        <strain evidence="1">Mv13-mv</strain>
    </source>
</reference>
<protein>
    <submittedName>
        <fullName evidence="1">Uncharacterized protein</fullName>
    </submittedName>
</protein>
<evidence type="ECO:0000313" key="1">
    <source>
        <dbReference type="EMBL" id="AEX63350.1"/>
    </source>
</evidence>
<organism evidence="1">
    <name type="scientific">Moumouvirus sp. 'Monve'</name>
    <dbReference type="NCBI Taxonomy" id="1128131"/>
    <lineage>
        <taxon>Viruses</taxon>
        <taxon>Varidnaviria</taxon>
        <taxon>Bamfordvirae</taxon>
        <taxon>Nucleocytoviricota</taxon>
        <taxon>Megaviricetes</taxon>
        <taxon>Imitervirales</taxon>
        <taxon>Mimiviridae</taxon>
        <taxon>Megamimivirinae</taxon>
        <taxon>Moumouvirus</taxon>
    </lineage>
</organism>